<gene>
    <name evidence="2" type="ORF">SAMN05421659_11913</name>
</gene>
<accession>A0A1I0RMF8</accession>
<proteinExistence type="predicted"/>
<reference evidence="2 3" key="1">
    <citation type="submission" date="2016-10" db="EMBL/GenBank/DDBJ databases">
        <authorList>
            <person name="de Groot N.N."/>
        </authorList>
    </citation>
    <scope>NUCLEOTIDE SEQUENCE [LARGE SCALE GENOMIC DNA]</scope>
    <source>
        <strain evidence="2 3">DSM 9179</strain>
    </source>
</reference>
<keyword evidence="3" id="KW-1185">Reference proteome</keyword>
<dbReference type="Pfam" id="PF00381">
    <property type="entry name" value="PTS-HPr"/>
    <property type="match status" value="1"/>
</dbReference>
<evidence type="ECO:0000259" key="1">
    <source>
        <dbReference type="Pfam" id="PF00381"/>
    </source>
</evidence>
<feature type="domain" description="HPr" evidence="1">
    <location>
        <begin position="13"/>
        <end position="67"/>
    </location>
</feature>
<dbReference type="EMBL" id="FOJI01000019">
    <property type="protein sequence ID" value="SEW42353.1"/>
    <property type="molecule type" value="Genomic_DNA"/>
</dbReference>
<dbReference type="RefSeq" id="WP_242941067.1">
    <property type="nucleotide sequence ID" value="NZ_FOJI01000019.1"/>
</dbReference>
<protein>
    <submittedName>
        <fullName evidence="2">PTS HPr component phosphorylation site</fullName>
    </submittedName>
</protein>
<dbReference type="Proteomes" id="UP000199701">
    <property type="component" value="Unassembled WGS sequence"/>
</dbReference>
<dbReference type="InterPro" id="IPR000032">
    <property type="entry name" value="HPr-like"/>
</dbReference>
<dbReference type="STRING" id="99656.SAMN05421659_11913"/>
<name>A0A1I0RMF8_9FIRM</name>
<sequence length="76" mass="8587">MHVDLNSIKKINDFVNIVSKYDDNIDLVSGRYVVNAKSILGVFSLDLSKPLKVEFYGSKSEEQIKQMLSKFEAVSC</sequence>
<evidence type="ECO:0000313" key="3">
    <source>
        <dbReference type="Proteomes" id="UP000199701"/>
    </source>
</evidence>
<dbReference type="InterPro" id="IPR035895">
    <property type="entry name" value="HPr-like_sf"/>
</dbReference>
<evidence type="ECO:0000313" key="2">
    <source>
        <dbReference type="EMBL" id="SEW42353.1"/>
    </source>
</evidence>
<dbReference type="Gene3D" id="3.30.1340.10">
    <property type="entry name" value="HPr-like"/>
    <property type="match status" value="1"/>
</dbReference>
<dbReference type="AlphaFoldDB" id="A0A1I0RMF8"/>
<dbReference type="SUPFAM" id="SSF55594">
    <property type="entry name" value="HPr-like"/>
    <property type="match status" value="1"/>
</dbReference>
<organism evidence="2 3">
    <name type="scientific">[Clostridium] fimetarium</name>
    <dbReference type="NCBI Taxonomy" id="99656"/>
    <lineage>
        <taxon>Bacteria</taxon>
        <taxon>Bacillati</taxon>
        <taxon>Bacillota</taxon>
        <taxon>Clostridia</taxon>
        <taxon>Lachnospirales</taxon>
        <taxon>Lachnospiraceae</taxon>
    </lineage>
</organism>